<organism evidence="1 2">
    <name type="scientific">Saccoglossus kowalevskii</name>
    <name type="common">Acorn worm</name>
    <dbReference type="NCBI Taxonomy" id="10224"/>
    <lineage>
        <taxon>Eukaryota</taxon>
        <taxon>Metazoa</taxon>
        <taxon>Hemichordata</taxon>
        <taxon>Enteropneusta</taxon>
        <taxon>Harrimaniidae</taxon>
        <taxon>Saccoglossus</taxon>
    </lineage>
</organism>
<evidence type="ECO:0000313" key="2">
    <source>
        <dbReference type="RefSeq" id="XP_006825283.1"/>
    </source>
</evidence>
<dbReference type="SUPFAM" id="SSF50729">
    <property type="entry name" value="PH domain-like"/>
    <property type="match status" value="1"/>
</dbReference>
<name>A0ABM0MZ42_SACKO</name>
<protein>
    <submittedName>
        <fullName evidence="2">Uncharacterized protein LOC102809363</fullName>
    </submittedName>
</protein>
<keyword evidence="1" id="KW-1185">Reference proteome</keyword>
<dbReference type="Gene3D" id="3.30.420.40">
    <property type="match status" value="1"/>
</dbReference>
<dbReference type="InterPro" id="IPR011993">
    <property type="entry name" value="PH-like_dom_sf"/>
</dbReference>
<dbReference type="SUPFAM" id="SSF53067">
    <property type="entry name" value="Actin-like ATPase domain"/>
    <property type="match status" value="1"/>
</dbReference>
<accession>A0ABM0MZ42</accession>
<reference evidence="2" key="1">
    <citation type="submission" date="2025-08" db="UniProtKB">
        <authorList>
            <consortium name="RefSeq"/>
        </authorList>
    </citation>
    <scope>IDENTIFICATION</scope>
    <source>
        <tissue evidence="2">Testes</tissue>
    </source>
</reference>
<sequence>MYCETQQLHELSEDITTTCRMEGYIEKLPVGQTKASLIKGWKRRYFRAKEGNLFYYESLVIVDIGTCSVRAGLLPEGDGPITAPQIFFPTICAKNKHDPSKKLYGYEALSPHVRENSTISFPIRNSVKMDRLGLNLEATADILEKVFDELGIDPSRFTVVMVTIEISELKER</sequence>
<dbReference type="Proteomes" id="UP000694865">
    <property type="component" value="Unplaced"/>
</dbReference>
<gene>
    <name evidence="2" type="primary">LOC102809363</name>
</gene>
<proteinExistence type="predicted"/>
<evidence type="ECO:0000313" key="1">
    <source>
        <dbReference type="Proteomes" id="UP000694865"/>
    </source>
</evidence>
<dbReference type="GeneID" id="102809363"/>
<dbReference type="InterPro" id="IPR043129">
    <property type="entry name" value="ATPase_NBD"/>
</dbReference>
<dbReference type="Gene3D" id="2.30.29.30">
    <property type="entry name" value="Pleckstrin-homology domain (PH domain)/Phosphotyrosine-binding domain (PTB)"/>
    <property type="match status" value="1"/>
</dbReference>
<dbReference type="RefSeq" id="XP_006825283.1">
    <property type="nucleotide sequence ID" value="XM_006825220.1"/>
</dbReference>